<dbReference type="InterPro" id="IPR017853">
    <property type="entry name" value="GH"/>
</dbReference>
<dbReference type="InterPro" id="IPR006103">
    <property type="entry name" value="Glyco_hydro_2_cat"/>
</dbReference>
<evidence type="ECO:0000259" key="5">
    <source>
        <dbReference type="Pfam" id="PF00703"/>
    </source>
</evidence>
<feature type="domain" description="Glycoside hydrolase family 2 catalytic" evidence="6">
    <location>
        <begin position="335"/>
        <end position="463"/>
    </location>
</feature>
<feature type="coiled-coil region" evidence="4">
    <location>
        <begin position="869"/>
        <end position="896"/>
    </location>
</feature>
<dbReference type="PANTHER" id="PTHR42732:SF1">
    <property type="entry name" value="BETA-MANNOSIDASE"/>
    <property type="match status" value="1"/>
</dbReference>
<dbReference type="Pfam" id="PF00703">
    <property type="entry name" value="Glyco_hydro_2"/>
    <property type="match status" value="1"/>
</dbReference>
<protein>
    <submittedName>
        <fullName evidence="9">Beta-galactosidase</fullName>
    </submittedName>
</protein>
<feature type="domain" description="Glycosyl hydrolases family 2 sugar binding" evidence="7">
    <location>
        <begin position="93"/>
        <end position="200"/>
    </location>
</feature>
<dbReference type="Gene3D" id="2.60.40.10">
    <property type="entry name" value="Immunoglobulins"/>
    <property type="match status" value="2"/>
</dbReference>
<proteinExistence type="inferred from homology"/>
<dbReference type="GO" id="GO:0005975">
    <property type="term" value="P:carbohydrate metabolic process"/>
    <property type="evidence" value="ECO:0007669"/>
    <property type="project" value="InterPro"/>
</dbReference>
<evidence type="ECO:0000313" key="9">
    <source>
        <dbReference type="EMBL" id="SHI89313.1"/>
    </source>
</evidence>
<evidence type="ECO:0000259" key="7">
    <source>
        <dbReference type="Pfam" id="PF02837"/>
    </source>
</evidence>
<dbReference type="GeneID" id="92712042"/>
<dbReference type="Proteomes" id="UP000184192">
    <property type="component" value="Unassembled WGS sequence"/>
</dbReference>
<dbReference type="InterPro" id="IPR051913">
    <property type="entry name" value="GH2_Domain-Containing"/>
</dbReference>
<name>A0A1M6EV52_9BACE</name>
<dbReference type="PANTHER" id="PTHR42732">
    <property type="entry name" value="BETA-GALACTOSIDASE"/>
    <property type="match status" value="1"/>
</dbReference>
<evidence type="ECO:0000259" key="6">
    <source>
        <dbReference type="Pfam" id="PF02836"/>
    </source>
</evidence>
<evidence type="ECO:0000313" key="10">
    <source>
        <dbReference type="Proteomes" id="UP000184192"/>
    </source>
</evidence>
<dbReference type="InterPro" id="IPR013783">
    <property type="entry name" value="Ig-like_fold"/>
</dbReference>
<reference evidence="10" key="1">
    <citation type="submission" date="2016-11" db="EMBL/GenBank/DDBJ databases">
        <authorList>
            <person name="Varghese N."/>
            <person name="Submissions S."/>
        </authorList>
    </citation>
    <scope>NUCLEOTIDE SEQUENCE [LARGE SCALE GENOMIC DNA]</scope>
    <source>
        <strain evidence="10">DSM 26884</strain>
    </source>
</reference>
<keyword evidence="4" id="KW-0175">Coiled coil</keyword>
<evidence type="ECO:0000256" key="1">
    <source>
        <dbReference type="ARBA" id="ARBA00007401"/>
    </source>
</evidence>
<feature type="domain" description="Glycoside hydrolase family 2" evidence="8">
    <location>
        <begin position="736"/>
        <end position="820"/>
    </location>
</feature>
<keyword evidence="3" id="KW-0326">Glycosidase</keyword>
<gene>
    <name evidence="9" type="ORF">SAMN05444350_11084</name>
</gene>
<dbReference type="InterPro" id="IPR006104">
    <property type="entry name" value="Glyco_hydro_2_N"/>
</dbReference>
<dbReference type="RefSeq" id="WP_073313490.1">
    <property type="nucleotide sequence ID" value="NZ_FQZN01000010.1"/>
</dbReference>
<evidence type="ECO:0000256" key="2">
    <source>
        <dbReference type="ARBA" id="ARBA00022801"/>
    </source>
</evidence>
<dbReference type="InterPro" id="IPR036156">
    <property type="entry name" value="Beta-gal/glucu_dom_sf"/>
</dbReference>
<organism evidence="9 10">
    <name type="scientific">Bacteroides stercorirosoris</name>
    <dbReference type="NCBI Taxonomy" id="871324"/>
    <lineage>
        <taxon>Bacteria</taxon>
        <taxon>Pseudomonadati</taxon>
        <taxon>Bacteroidota</taxon>
        <taxon>Bacteroidia</taxon>
        <taxon>Bacteroidales</taxon>
        <taxon>Bacteroidaceae</taxon>
        <taxon>Bacteroides</taxon>
    </lineage>
</organism>
<keyword evidence="10" id="KW-1185">Reference proteome</keyword>
<dbReference type="Pfam" id="PF02836">
    <property type="entry name" value="Glyco_hydro_2_C"/>
    <property type="match status" value="1"/>
</dbReference>
<feature type="domain" description="Glycoside hydrolase family 2 immunoglobulin-like beta-sandwich" evidence="5">
    <location>
        <begin position="221"/>
        <end position="326"/>
    </location>
</feature>
<dbReference type="GO" id="GO:0004553">
    <property type="term" value="F:hydrolase activity, hydrolyzing O-glycosyl compounds"/>
    <property type="evidence" value="ECO:0007669"/>
    <property type="project" value="InterPro"/>
</dbReference>
<dbReference type="Gene3D" id="3.20.20.80">
    <property type="entry name" value="Glycosidases"/>
    <property type="match status" value="1"/>
</dbReference>
<dbReference type="InterPro" id="IPR006102">
    <property type="entry name" value="Ig-like_GH2"/>
</dbReference>
<dbReference type="Gene3D" id="2.60.120.260">
    <property type="entry name" value="Galactose-binding domain-like"/>
    <property type="match status" value="1"/>
</dbReference>
<dbReference type="SUPFAM" id="SSF49303">
    <property type="entry name" value="beta-Galactosidase/glucuronidase domain"/>
    <property type="match status" value="1"/>
</dbReference>
<dbReference type="SUPFAM" id="SSF51445">
    <property type="entry name" value="(Trans)glycosidases"/>
    <property type="match status" value="1"/>
</dbReference>
<dbReference type="InterPro" id="IPR040605">
    <property type="entry name" value="Glyco_hydro2_dom5"/>
</dbReference>
<dbReference type="eggNOG" id="COG3250">
    <property type="taxonomic scope" value="Bacteria"/>
</dbReference>
<dbReference type="SUPFAM" id="SSF49785">
    <property type="entry name" value="Galactose-binding domain-like"/>
    <property type="match status" value="1"/>
</dbReference>
<dbReference type="AlphaFoldDB" id="A0A1M6EV52"/>
<sequence>MKYTKTIFSGLICVIFFLLQLFALGVQAGESRFSTAGFYELAGSGREVYNMNVGWRFYKGSCPEAWQRDFDDSSWEVVSIPHGLELLPEEASGSINYQGEAWYRKTFSVPEDLKTKKVYLHFEGIMGKSRIWLNGKLLREHFNGYLPVIVDITEGLNFEGENTLSICADNSDDSSFLPGKPQQALDFTYFGGIYRDCFLVAHGHVHITDANYEDEIAGGGVFIHYPFVSEDKAQIGVKIHLRNESTGLFKGKLLLTLRDACGKEISKGVKSLSLRKGKADHYDMNLYVDCPALWTPDSPILHQLEIKLAGEDGVFIDGMSQKIGIRKIEYRGEDGLYLNNKPYRDKLIGVNRHQDFAIIGNALPNSLHWRDAKKLRDAGVRIVRCIHYPHDPAFLDACDEFGILTILAVAGWQFWNDEPVFSERAYSDIRGLVRRDRNHPSTFMWEPVLNETHFPKEYAYNAKKIVDEEYPYEQALSACDPGSPGSDCFPVIYTHPTSVSGGKKSVYNAGTLKEETMYFTREFGDNVDDWNSHNSNSRVHRSWGESPMLQQAVHYASPAYAYTCLETLYASQPAHVGGTLWHAFDHQRGYHPQPFYGGIMDAFRQPKISYYMFMAQRPSEKLDKLPAENGPMVYIANEMTPFSPQDVTVYSNCEEVRLTVFENGKKYIYQRSADERKMPAPIITFKDAFHFMDLKALARAGKQKEVYILAEGLINGEIVVTNKKYPSWRPASLRLRVDDDGLPLRADGSDVVTVIAEIVDEKGTVKRLNNTSVRFTVTGEAVLLGDCDIACNPVPAHWGSAPALIRATTNAGKINIRAEVLGEGVHAIAPCEFEYESVKPVARFICNPVEIQSKVKTEVTTHGINSEELDSMKKEILRLKKKISKYELREVEIQQESFGEKK</sequence>
<comment type="similarity">
    <text evidence="1">Belongs to the glycosyl hydrolase 2 family.</text>
</comment>
<accession>A0A1M6EV52</accession>
<evidence type="ECO:0000259" key="8">
    <source>
        <dbReference type="Pfam" id="PF18565"/>
    </source>
</evidence>
<dbReference type="InterPro" id="IPR008979">
    <property type="entry name" value="Galactose-bd-like_sf"/>
</dbReference>
<dbReference type="Pfam" id="PF02837">
    <property type="entry name" value="Glyco_hydro_2_N"/>
    <property type="match status" value="1"/>
</dbReference>
<keyword evidence="2" id="KW-0378">Hydrolase</keyword>
<evidence type="ECO:0000256" key="3">
    <source>
        <dbReference type="ARBA" id="ARBA00023295"/>
    </source>
</evidence>
<dbReference type="EMBL" id="FQZN01000010">
    <property type="protein sequence ID" value="SHI89313.1"/>
    <property type="molecule type" value="Genomic_DNA"/>
</dbReference>
<dbReference type="Pfam" id="PF18565">
    <property type="entry name" value="Glyco_hydro2_C5"/>
    <property type="match status" value="1"/>
</dbReference>
<evidence type="ECO:0000256" key="4">
    <source>
        <dbReference type="SAM" id="Coils"/>
    </source>
</evidence>